<protein>
    <submittedName>
        <fullName evidence="1">Succinate dehydrogenase, iron-sulfur protein subunit</fullName>
    </submittedName>
</protein>
<gene>
    <name evidence="1" type="ORF">ERS739220_00918</name>
</gene>
<dbReference type="AlphaFoldDB" id="A0A9W5EXQ0"/>
<comment type="caution">
    <text evidence="1">The sequence shown here is derived from an EMBL/GenBank/DDBJ whole genome shotgun (WGS) entry which is preliminary data.</text>
</comment>
<name>A0A9W5EXQ0_CAMHY</name>
<dbReference type="Proteomes" id="UP000052257">
    <property type="component" value="Unassembled WGS sequence"/>
</dbReference>
<organism evidence="1 2">
    <name type="scientific">Campylobacter hyointestinalis subsp. hyointestinalis</name>
    <dbReference type="NCBI Taxonomy" id="91352"/>
    <lineage>
        <taxon>Bacteria</taxon>
        <taxon>Pseudomonadati</taxon>
        <taxon>Campylobacterota</taxon>
        <taxon>Epsilonproteobacteria</taxon>
        <taxon>Campylobacterales</taxon>
        <taxon>Campylobacteraceae</taxon>
        <taxon>Campylobacter</taxon>
    </lineage>
</organism>
<accession>A0A9W5EXQ0</accession>
<proteinExistence type="predicted"/>
<dbReference type="EMBL" id="FAUW01000002">
    <property type="protein sequence ID" value="CUU77970.1"/>
    <property type="molecule type" value="Genomic_DNA"/>
</dbReference>
<sequence>MFLALRSEGAATITKTGLAITLWRSGKLNPLHIFSEKEIEGHKDLVKMIKAAQAANKE</sequence>
<reference evidence="1 2" key="1">
    <citation type="submission" date="2015-11" db="EMBL/GenBank/DDBJ databases">
        <authorList>
            <consortium name="Pathogen Informatics"/>
        </authorList>
    </citation>
    <scope>NUCLEOTIDE SEQUENCE [LARGE SCALE GENOMIC DNA]</scope>
    <source>
        <strain evidence="1 2">006A-0191</strain>
    </source>
</reference>
<evidence type="ECO:0000313" key="1">
    <source>
        <dbReference type="EMBL" id="CUU77970.1"/>
    </source>
</evidence>
<evidence type="ECO:0000313" key="2">
    <source>
        <dbReference type="Proteomes" id="UP000052257"/>
    </source>
</evidence>